<keyword evidence="3" id="KW-1185">Reference proteome</keyword>
<dbReference type="PROSITE" id="PS51257">
    <property type="entry name" value="PROKAR_LIPOPROTEIN"/>
    <property type="match status" value="1"/>
</dbReference>
<feature type="signal peptide" evidence="1">
    <location>
        <begin position="1"/>
        <end position="17"/>
    </location>
</feature>
<dbReference type="RefSeq" id="WP_345464852.1">
    <property type="nucleotide sequence ID" value="NZ_BAABRP010000007.1"/>
</dbReference>
<evidence type="ECO:0000313" key="2">
    <source>
        <dbReference type="EMBL" id="GAA5513343.1"/>
    </source>
</evidence>
<dbReference type="SUPFAM" id="SSF55486">
    <property type="entry name" value="Metalloproteases ('zincins'), catalytic domain"/>
    <property type="match status" value="1"/>
</dbReference>
<keyword evidence="1" id="KW-0732">Signal</keyword>
<reference evidence="2 3" key="1">
    <citation type="submission" date="2024-02" db="EMBL/GenBank/DDBJ databases">
        <title>Deinococcus carri NBRC 110142.</title>
        <authorList>
            <person name="Ichikawa N."/>
            <person name="Katano-Makiyama Y."/>
            <person name="Hidaka K."/>
        </authorList>
    </citation>
    <scope>NUCLEOTIDE SEQUENCE [LARGE SCALE GENOMIC DNA]</scope>
    <source>
        <strain evidence="2 3">NBRC 110142</strain>
    </source>
</reference>
<accession>A0ABP9W7M2</accession>
<dbReference type="Gene3D" id="3.40.390.10">
    <property type="entry name" value="Collagenase (Catalytic Domain)"/>
    <property type="match status" value="1"/>
</dbReference>
<proteinExistence type="predicted"/>
<organism evidence="2 3">
    <name type="scientific">Deinococcus carri</name>
    <dbReference type="NCBI Taxonomy" id="1211323"/>
    <lineage>
        <taxon>Bacteria</taxon>
        <taxon>Thermotogati</taxon>
        <taxon>Deinococcota</taxon>
        <taxon>Deinococci</taxon>
        <taxon>Deinococcales</taxon>
        <taxon>Deinococcaceae</taxon>
        <taxon>Deinococcus</taxon>
    </lineage>
</organism>
<dbReference type="Proteomes" id="UP001401887">
    <property type="component" value="Unassembled WGS sequence"/>
</dbReference>
<dbReference type="InterPro" id="IPR024079">
    <property type="entry name" value="MetalloPept_cat_dom_sf"/>
</dbReference>
<gene>
    <name evidence="2" type="ORF">Dcar01_02076</name>
</gene>
<dbReference type="EMBL" id="BAABRP010000007">
    <property type="protein sequence ID" value="GAA5513343.1"/>
    <property type="molecule type" value="Genomic_DNA"/>
</dbReference>
<evidence type="ECO:0000313" key="3">
    <source>
        <dbReference type="Proteomes" id="UP001401887"/>
    </source>
</evidence>
<evidence type="ECO:0008006" key="4">
    <source>
        <dbReference type="Google" id="ProtNLM"/>
    </source>
</evidence>
<evidence type="ECO:0000256" key="1">
    <source>
        <dbReference type="SAM" id="SignalP"/>
    </source>
</evidence>
<feature type="chain" id="PRO_5045786630" description="Peptidase M43 pregnancy-associated plasma-A domain-containing protein" evidence="1">
    <location>
        <begin position="18"/>
        <end position="694"/>
    </location>
</feature>
<protein>
    <recommendedName>
        <fullName evidence="4">Peptidase M43 pregnancy-associated plasma-A domain-containing protein</fullName>
    </recommendedName>
</protein>
<sequence length="694" mass="76567">MKLRIAAATLISASLLAACGPNNPQPPTGTQTDFGRLSTLKPGEQDSIRTALKVNVVFVGYRETLPGQVATARDVNPRDFQNILPGSYDTIARSPSAYGSTEYTGNAFDYQYNYVFADQKFEDDFFGFLKQSGSEQSLTAQQAFYNCQVTDVKKLTKLPAPLNPATLASAYACPTVSPNINREITGNLEIDAAKTENWLADNVARVGVKPGEYTVYLVNWYDRPDFKFHSYTRADVPDSDTGYRAGTSGSRRLIAWGGSTREGQAAQRVWFYDLSANPDPWTKAYDVTNANVNGDKEADYRLPPIWEYGTRKASIGYGRKVSPDLARVVRYTALNLLFTPSPIYRVSLTPPRMPEDIQLDLHVEQGEGAIDPQKLLNAGLVQSRVSVLQPFAKFSNVVKQTPLDGDLADVYKCFFPVEAEDICSPEYADFSGEKLFQFGVKELRQSYQNAPEGRYLLPVYAFNDNDDSQEGLLGIAYDDGETGTQSFVYSFLTPSLVDAGYGFTDTTVHEVGHHLSLSHPHDGYDSEQDLSYGPSGDFYFTNVGDESASIMSYNDLAKTFGQFNLDAQYRYLTAAYLNNTNAVLELVRRAGQAGKVSAAAQSADSLFAQAEGKYDGLAYLDAAQLAHQGYRAVLDAALAAGVNVQPYKWYEHLSGLSTQSVSRKPRVVRTFAPQHGAVIFPEETREQRDLRLAP</sequence>
<comment type="caution">
    <text evidence="2">The sequence shown here is derived from an EMBL/GenBank/DDBJ whole genome shotgun (WGS) entry which is preliminary data.</text>
</comment>
<name>A0ABP9W7M2_9DEIO</name>